<dbReference type="Pfam" id="PF09864">
    <property type="entry name" value="MliC"/>
    <property type="match status" value="1"/>
</dbReference>
<dbReference type="InterPro" id="IPR025326">
    <property type="entry name" value="DUF4232"/>
</dbReference>
<protein>
    <submittedName>
        <fullName evidence="9">DUF4232 domain-containing protein</fullName>
    </submittedName>
</protein>
<accession>A0ABW0FW23</accession>
<evidence type="ECO:0000256" key="4">
    <source>
        <dbReference type="ARBA" id="ARBA00023288"/>
    </source>
</evidence>
<evidence type="ECO:0000259" key="7">
    <source>
        <dbReference type="Pfam" id="PF09864"/>
    </source>
</evidence>
<feature type="region of interest" description="Disordered" evidence="5">
    <location>
        <begin position="26"/>
        <end position="46"/>
    </location>
</feature>
<dbReference type="PROSITE" id="PS51257">
    <property type="entry name" value="PROKAR_LIPOPROTEIN"/>
    <property type="match status" value="1"/>
</dbReference>
<evidence type="ECO:0000256" key="1">
    <source>
        <dbReference type="ARBA" id="ARBA00022729"/>
    </source>
</evidence>
<dbReference type="EMBL" id="JBHSLF010000038">
    <property type="protein sequence ID" value="MFC5345118.1"/>
    <property type="molecule type" value="Genomic_DNA"/>
</dbReference>
<dbReference type="Proteomes" id="UP001596152">
    <property type="component" value="Unassembled WGS sequence"/>
</dbReference>
<dbReference type="InterPro" id="IPR036328">
    <property type="entry name" value="MliC_sf"/>
</dbReference>
<evidence type="ECO:0000256" key="5">
    <source>
        <dbReference type="SAM" id="MobiDB-lite"/>
    </source>
</evidence>
<sequence>MILNRLLVAAVIGGLSVSACTREAEQPAEAVDQTPPVAQPTTPTAPSIGYACESGQTVTVQYPDTATASVAYKGQTLALRLVPSASGARYSGSGVEWWIASREGQENATLSRLGPNDDVGVAVLERCSRPSANPNLPVPGQPTTPTPAPGGVLPASTPCRAANLRLNSETGDAGAGNRTNVFGVTNAGTTPCSVAGYPAVSLMDAQGRGLTAIRSEQNPNTATPVNIPAGGKAFFDIHWTVVPNEGAGERVCPSAARVRILIPGDTAALAIPFAFQPCGGRIRVNPFRSGIEPGAAPTAVPAASAA</sequence>
<dbReference type="RefSeq" id="WP_374038754.1">
    <property type="nucleotide sequence ID" value="NZ_CP169082.1"/>
</dbReference>
<feature type="signal peptide" evidence="6">
    <location>
        <begin position="1"/>
        <end position="21"/>
    </location>
</feature>
<feature type="compositionally biased region" description="Low complexity" evidence="5">
    <location>
        <begin position="33"/>
        <end position="46"/>
    </location>
</feature>
<evidence type="ECO:0000313" key="10">
    <source>
        <dbReference type="Proteomes" id="UP001596152"/>
    </source>
</evidence>
<dbReference type="SUPFAM" id="SSF141488">
    <property type="entry name" value="YdhA-like"/>
    <property type="match status" value="1"/>
</dbReference>
<evidence type="ECO:0000256" key="3">
    <source>
        <dbReference type="ARBA" id="ARBA00023139"/>
    </source>
</evidence>
<keyword evidence="1 6" id="KW-0732">Signal</keyword>
<feature type="chain" id="PRO_5045967369" evidence="6">
    <location>
        <begin position="22"/>
        <end position="306"/>
    </location>
</feature>
<keyword evidence="10" id="KW-1185">Reference proteome</keyword>
<gene>
    <name evidence="9" type="ORF">ACFPIE_14460</name>
</gene>
<keyword evidence="4" id="KW-0449">Lipoprotein</keyword>
<name>A0ABW0FW23_9CAUL</name>
<evidence type="ECO:0000256" key="2">
    <source>
        <dbReference type="ARBA" id="ARBA00023136"/>
    </source>
</evidence>
<organism evidence="9 10">
    <name type="scientific">Brevundimonas staleyi</name>
    <dbReference type="NCBI Taxonomy" id="74326"/>
    <lineage>
        <taxon>Bacteria</taxon>
        <taxon>Pseudomonadati</taxon>
        <taxon>Pseudomonadota</taxon>
        <taxon>Alphaproteobacteria</taxon>
        <taxon>Caulobacterales</taxon>
        <taxon>Caulobacteraceae</taxon>
        <taxon>Brevundimonas</taxon>
    </lineage>
</organism>
<feature type="domain" description="DUF4232" evidence="8">
    <location>
        <begin position="159"/>
        <end position="287"/>
    </location>
</feature>
<dbReference type="Pfam" id="PF14016">
    <property type="entry name" value="DUF4232"/>
    <property type="match status" value="1"/>
</dbReference>
<reference evidence="10" key="1">
    <citation type="journal article" date="2019" name="Int. J. Syst. Evol. Microbiol.">
        <title>The Global Catalogue of Microorganisms (GCM) 10K type strain sequencing project: providing services to taxonomists for standard genome sequencing and annotation.</title>
        <authorList>
            <consortium name="The Broad Institute Genomics Platform"/>
            <consortium name="The Broad Institute Genome Sequencing Center for Infectious Disease"/>
            <person name="Wu L."/>
            <person name="Ma J."/>
        </authorList>
    </citation>
    <scope>NUCLEOTIDE SEQUENCE [LARGE SCALE GENOMIC DNA]</scope>
    <source>
        <strain evidence="10">JCM 12125</strain>
    </source>
</reference>
<keyword evidence="2" id="KW-0472">Membrane</keyword>
<feature type="compositionally biased region" description="Pro residues" evidence="5">
    <location>
        <begin position="136"/>
        <end position="148"/>
    </location>
</feature>
<feature type="domain" description="C-type lysozyme inhibitor" evidence="7">
    <location>
        <begin position="50"/>
        <end position="114"/>
    </location>
</feature>
<feature type="region of interest" description="Disordered" evidence="5">
    <location>
        <begin position="130"/>
        <end position="157"/>
    </location>
</feature>
<dbReference type="InterPro" id="IPR018660">
    <property type="entry name" value="MliC"/>
</dbReference>
<keyword evidence="3" id="KW-0564">Palmitate</keyword>
<evidence type="ECO:0000313" key="9">
    <source>
        <dbReference type="EMBL" id="MFC5345118.1"/>
    </source>
</evidence>
<evidence type="ECO:0000256" key="6">
    <source>
        <dbReference type="SAM" id="SignalP"/>
    </source>
</evidence>
<proteinExistence type="predicted"/>
<comment type="caution">
    <text evidence="9">The sequence shown here is derived from an EMBL/GenBank/DDBJ whole genome shotgun (WGS) entry which is preliminary data.</text>
</comment>
<evidence type="ECO:0000259" key="8">
    <source>
        <dbReference type="Pfam" id="PF14016"/>
    </source>
</evidence>
<dbReference type="Gene3D" id="2.40.128.200">
    <property type="match status" value="1"/>
</dbReference>